<evidence type="ECO:0000259" key="2">
    <source>
        <dbReference type="Pfam" id="PF02698"/>
    </source>
</evidence>
<organism evidence="3 4">
    <name type="scientific">Glutamicibacter arilaitensis</name>
    <dbReference type="NCBI Taxonomy" id="256701"/>
    <lineage>
        <taxon>Bacteria</taxon>
        <taxon>Bacillati</taxon>
        <taxon>Actinomycetota</taxon>
        <taxon>Actinomycetes</taxon>
        <taxon>Micrococcales</taxon>
        <taxon>Micrococcaceae</taxon>
        <taxon>Glutamicibacter</taxon>
    </lineage>
</organism>
<dbReference type="GO" id="GO:0000270">
    <property type="term" value="P:peptidoglycan metabolic process"/>
    <property type="evidence" value="ECO:0007669"/>
    <property type="project" value="TreeGrafter"/>
</dbReference>
<evidence type="ECO:0000313" key="4">
    <source>
        <dbReference type="Proteomes" id="UP000235739"/>
    </source>
</evidence>
<dbReference type="PANTHER" id="PTHR30336:SF4">
    <property type="entry name" value="ENVELOPE BIOGENESIS FACTOR ELYC"/>
    <property type="match status" value="1"/>
</dbReference>
<protein>
    <submittedName>
        <fullName evidence="3">YdcF family protein</fullName>
    </submittedName>
</protein>
<dbReference type="GO" id="GO:0005886">
    <property type="term" value="C:plasma membrane"/>
    <property type="evidence" value="ECO:0007669"/>
    <property type="project" value="TreeGrafter"/>
</dbReference>
<feature type="transmembrane region" description="Helical" evidence="1">
    <location>
        <begin position="62"/>
        <end position="88"/>
    </location>
</feature>
<dbReference type="Proteomes" id="UP000235739">
    <property type="component" value="Unassembled WGS sequence"/>
</dbReference>
<feature type="transmembrane region" description="Helical" evidence="1">
    <location>
        <begin position="128"/>
        <end position="154"/>
    </location>
</feature>
<dbReference type="CDD" id="cd06259">
    <property type="entry name" value="YdcF-like"/>
    <property type="match status" value="1"/>
</dbReference>
<feature type="transmembrane region" description="Helical" evidence="1">
    <location>
        <begin position="34"/>
        <end position="56"/>
    </location>
</feature>
<keyword evidence="1" id="KW-1133">Transmembrane helix</keyword>
<dbReference type="RefSeq" id="WP_013350695.1">
    <property type="nucleotide sequence ID" value="NZ_JBQDTY010000025.1"/>
</dbReference>
<dbReference type="Pfam" id="PF02698">
    <property type="entry name" value="DUF218"/>
    <property type="match status" value="1"/>
</dbReference>
<accession>A0A2N7S133</accession>
<dbReference type="GO" id="GO:0043164">
    <property type="term" value="P:Gram-negative-bacterium-type cell wall biogenesis"/>
    <property type="evidence" value="ECO:0007669"/>
    <property type="project" value="TreeGrafter"/>
</dbReference>
<dbReference type="GeneID" id="303186938"/>
<evidence type="ECO:0000313" key="3">
    <source>
        <dbReference type="EMBL" id="PMQ19862.1"/>
    </source>
</evidence>
<feature type="transmembrane region" description="Helical" evidence="1">
    <location>
        <begin position="100"/>
        <end position="122"/>
    </location>
</feature>
<dbReference type="AlphaFoldDB" id="A0A2N7S133"/>
<keyword evidence="1" id="KW-0812">Transmembrane</keyword>
<gene>
    <name evidence="3" type="ORF">CIK84_14640</name>
</gene>
<proteinExistence type="predicted"/>
<feature type="transmembrane region" description="Helical" evidence="1">
    <location>
        <begin position="320"/>
        <end position="341"/>
    </location>
</feature>
<dbReference type="InterPro" id="IPR003848">
    <property type="entry name" value="DUF218"/>
</dbReference>
<feature type="domain" description="DUF218" evidence="2">
    <location>
        <begin position="166"/>
        <end position="309"/>
    </location>
</feature>
<keyword evidence="1" id="KW-0472">Membrane</keyword>
<comment type="caution">
    <text evidence="3">The sequence shown here is derived from an EMBL/GenBank/DDBJ whole genome shotgun (WGS) entry which is preliminary data.</text>
</comment>
<dbReference type="InterPro" id="IPR051599">
    <property type="entry name" value="Cell_Envelope_Assoc"/>
</dbReference>
<dbReference type="PANTHER" id="PTHR30336">
    <property type="entry name" value="INNER MEMBRANE PROTEIN, PROBABLE PERMEASE"/>
    <property type="match status" value="1"/>
</dbReference>
<name>A0A2N7S133_9MICC</name>
<sequence length="342" mass="37826">MEAALAQLVGWIFLAALWWVFVRQYRKDPRRLILAVLLLPLVLFSISAIVDLLTAVLPGFGFLFSILLVLTPLMVVVFGAALVYNGILMCRREGAKPANLLSLGAGLAVFALPVIAVLLIRIESWWTYALAFFLFMASLFTASLFAMLLLYAWVHGRFPSKADSAAVVVLGARTIKGKVTPLLRGRLDKGIELQQLQHSPRPFMVPTGGQGHDEVEPEGVSMAKYLQEQGIDEAQILIEDRAKDTMENLRFSNALIREQRPDGQLWLVTSDYHALRVAMASRQLGLDARAFGGKTAAYYRPSAFLRECVAIVRDQKKLMILLALPFALAIAGMMFVLPAVLI</sequence>
<evidence type="ECO:0000256" key="1">
    <source>
        <dbReference type="SAM" id="Phobius"/>
    </source>
</evidence>
<dbReference type="Gene3D" id="3.40.50.620">
    <property type="entry name" value="HUPs"/>
    <property type="match status" value="1"/>
</dbReference>
<dbReference type="EMBL" id="PNQX01000002">
    <property type="protein sequence ID" value="PMQ19862.1"/>
    <property type="molecule type" value="Genomic_DNA"/>
</dbReference>
<dbReference type="OMA" id="MKICGTI"/>
<reference evidence="3 4" key="1">
    <citation type="journal article" date="2017" name="Elife">
        <title>Extensive horizontal gene transfer in cheese-associated bacteria.</title>
        <authorList>
            <person name="Bonham K.S."/>
            <person name="Wolfe B.E."/>
            <person name="Dutton R.J."/>
        </authorList>
    </citation>
    <scope>NUCLEOTIDE SEQUENCE [LARGE SCALE GENOMIC DNA]</scope>
    <source>
        <strain evidence="3 4">JB182</strain>
    </source>
</reference>
<feature type="transmembrane region" description="Helical" evidence="1">
    <location>
        <begin position="6"/>
        <end position="22"/>
    </location>
</feature>
<dbReference type="InterPro" id="IPR014729">
    <property type="entry name" value="Rossmann-like_a/b/a_fold"/>
</dbReference>